<organism evidence="1">
    <name type="scientific">marine sediment metagenome</name>
    <dbReference type="NCBI Taxonomy" id="412755"/>
    <lineage>
        <taxon>unclassified sequences</taxon>
        <taxon>metagenomes</taxon>
        <taxon>ecological metagenomes</taxon>
    </lineage>
</organism>
<protein>
    <submittedName>
        <fullName evidence="1">Uncharacterized protein</fullName>
    </submittedName>
</protein>
<reference evidence="1" key="1">
    <citation type="journal article" date="2014" name="Front. Microbiol.">
        <title>High frequency of phylogenetically diverse reductive dehalogenase-homologous genes in deep subseafloor sedimentary metagenomes.</title>
        <authorList>
            <person name="Kawai M."/>
            <person name="Futagami T."/>
            <person name="Toyoda A."/>
            <person name="Takaki Y."/>
            <person name="Nishi S."/>
            <person name="Hori S."/>
            <person name="Arai W."/>
            <person name="Tsubouchi T."/>
            <person name="Morono Y."/>
            <person name="Uchiyama I."/>
            <person name="Ito T."/>
            <person name="Fujiyama A."/>
            <person name="Inagaki F."/>
            <person name="Takami H."/>
        </authorList>
    </citation>
    <scope>NUCLEOTIDE SEQUENCE</scope>
    <source>
        <strain evidence="1">Expedition CK06-06</strain>
    </source>
</reference>
<dbReference type="EMBL" id="BARS01058825">
    <property type="protein sequence ID" value="GAG41978.1"/>
    <property type="molecule type" value="Genomic_DNA"/>
</dbReference>
<name>X0XZN1_9ZZZZ</name>
<sequence length="31" mass="3633">LEETCKNDFLHKGHCSPVEGLLLKFFNKQEK</sequence>
<proteinExistence type="predicted"/>
<evidence type="ECO:0000313" key="1">
    <source>
        <dbReference type="EMBL" id="GAG41978.1"/>
    </source>
</evidence>
<dbReference type="AlphaFoldDB" id="X0XZN1"/>
<accession>X0XZN1</accession>
<gene>
    <name evidence="1" type="ORF">S01H1_85570</name>
</gene>
<feature type="non-terminal residue" evidence="1">
    <location>
        <position position="1"/>
    </location>
</feature>
<comment type="caution">
    <text evidence="1">The sequence shown here is derived from an EMBL/GenBank/DDBJ whole genome shotgun (WGS) entry which is preliminary data.</text>
</comment>